<accession>A0A498M0H3</accession>
<dbReference type="GO" id="GO:0007156">
    <property type="term" value="P:homophilic cell adhesion via plasma membrane adhesion molecules"/>
    <property type="evidence" value="ECO:0007669"/>
    <property type="project" value="InterPro"/>
</dbReference>
<evidence type="ECO:0000256" key="12">
    <source>
        <dbReference type="PROSITE-ProRule" id="PRU00043"/>
    </source>
</evidence>
<dbReference type="InterPro" id="IPR013164">
    <property type="entry name" value="Cadherin_N"/>
</dbReference>
<keyword evidence="3" id="KW-1003">Cell membrane</keyword>
<dbReference type="GO" id="GO:0009653">
    <property type="term" value="P:anatomical structure morphogenesis"/>
    <property type="evidence" value="ECO:0007669"/>
    <property type="project" value="UniProtKB-ARBA"/>
</dbReference>
<dbReference type="InterPro" id="IPR032455">
    <property type="entry name" value="Cadherin_C"/>
</dbReference>
<keyword evidence="5" id="KW-0732">Signal</keyword>
<dbReference type="FunFam" id="2.60.40.60:FF:000004">
    <property type="entry name" value="Protocadherin 1 gamma 2"/>
    <property type="match status" value="2"/>
</dbReference>
<feature type="transmembrane region" description="Helical" evidence="14">
    <location>
        <begin position="453"/>
        <end position="474"/>
    </location>
</feature>
<dbReference type="InterPro" id="IPR002126">
    <property type="entry name" value="Cadherin-like_dom"/>
</dbReference>
<evidence type="ECO:0000313" key="16">
    <source>
        <dbReference type="EMBL" id="RXN13323.1"/>
    </source>
</evidence>
<protein>
    <submittedName>
        <fullName evidence="16">Protocadherin gamma-C5-like isoform X2</fullName>
    </submittedName>
</protein>
<evidence type="ECO:0000256" key="1">
    <source>
        <dbReference type="ARBA" id="ARBA00003436"/>
    </source>
</evidence>
<dbReference type="Pfam" id="PF00028">
    <property type="entry name" value="Cadherin"/>
    <property type="match status" value="2"/>
</dbReference>
<dbReference type="PANTHER" id="PTHR24028:SF264">
    <property type="entry name" value="PROTOCADHERIN 1 GAMMA 32"/>
    <property type="match status" value="1"/>
</dbReference>
<keyword evidence="6" id="KW-0677">Repeat</keyword>
<feature type="compositionally biased region" description="Basic residues" evidence="13">
    <location>
        <begin position="607"/>
        <end position="617"/>
    </location>
</feature>
<evidence type="ECO:0000256" key="9">
    <source>
        <dbReference type="ARBA" id="ARBA00022989"/>
    </source>
</evidence>
<keyword evidence="9 14" id="KW-1133">Transmembrane helix</keyword>
<keyword evidence="10 14" id="KW-0472">Membrane</keyword>
<dbReference type="PRINTS" id="PR00205">
    <property type="entry name" value="CADHERIN"/>
</dbReference>
<dbReference type="GO" id="GO:0005886">
    <property type="term" value="C:plasma membrane"/>
    <property type="evidence" value="ECO:0007669"/>
    <property type="project" value="UniProtKB-SubCell"/>
</dbReference>
<dbReference type="PANTHER" id="PTHR24028">
    <property type="entry name" value="CADHERIN-87A"/>
    <property type="match status" value="1"/>
</dbReference>
<keyword evidence="4 14" id="KW-0812">Transmembrane</keyword>
<evidence type="ECO:0000256" key="11">
    <source>
        <dbReference type="ARBA" id="ARBA00023180"/>
    </source>
</evidence>
<feature type="transmembrane region" description="Helical" evidence="14">
    <location>
        <begin position="127"/>
        <end position="152"/>
    </location>
</feature>
<evidence type="ECO:0000256" key="2">
    <source>
        <dbReference type="ARBA" id="ARBA00004251"/>
    </source>
</evidence>
<comment type="subcellular location">
    <subcellularLocation>
        <location evidence="2">Cell membrane</location>
        <topology evidence="2">Single-pass type I membrane protein</topology>
    </subcellularLocation>
</comment>
<feature type="compositionally biased region" description="Low complexity" evidence="13">
    <location>
        <begin position="587"/>
        <end position="606"/>
    </location>
</feature>
<dbReference type="InterPro" id="IPR031904">
    <property type="entry name" value="Cadherin_CBD"/>
</dbReference>
<proteinExistence type="predicted"/>
<dbReference type="Pfam" id="PF16492">
    <property type="entry name" value="Cadherin_C_2"/>
    <property type="match status" value="1"/>
</dbReference>
<keyword evidence="11" id="KW-0325">Glycoprotein</keyword>
<dbReference type="InterPro" id="IPR020894">
    <property type="entry name" value="Cadherin_CS"/>
</dbReference>
<evidence type="ECO:0000256" key="10">
    <source>
        <dbReference type="ARBA" id="ARBA00023136"/>
    </source>
</evidence>
<dbReference type="STRING" id="84645.A0A498M0H3"/>
<evidence type="ECO:0000256" key="5">
    <source>
        <dbReference type="ARBA" id="ARBA00022729"/>
    </source>
</evidence>
<feature type="region of interest" description="Disordered" evidence="13">
    <location>
        <begin position="571"/>
        <end position="617"/>
    </location>
</feature>
<gene>
    <name evidence="16" type="ORF">ROHU_029082</name>
</gene>
<evidence type="ECO:0000256" key="4">
    <source>
        <dbReference type="ARBA" id="ARBA00022692"/>
    </source>
</evidence>
<evidence type="ECO:0000256" key="8">
    <source>
        <dbReference type="ARBA" id="ARBA00022889"/>
    </source>
</evidence>
<evidence type="ECO:0000256" key="14">
    <source>
        <dbReference type="SAM" id="Phobius"/>
    </source>
</evidence>
<evidence type="ECO:0000256" key="7">
    <source>
        <dbReference type="ARBA" id="ARBA00022837"/>
    </source>
</evidence>
<name>A0A498M0H3_LABRO</name>
<feature type="domain" description="Cadherin" evidence="15">
    <location>
        <begin position="328"/>
        <end position="438"/>
    </location>
</feature>
<evidence type="ECO:0000256" key="6">
    <source>
        <dbReference type="ARBA" id="ARBA00022737"/>
    </source>
</evidence>
<keyword evidence="17" id="KW-1185">Reference proteome</keyword>
<reference evidence="16 17" key="1">
    <citation type="submission" date="2018-03" db="EMBL/GenBank/DDBJ databases">
        <title>Draft genome sequence of Rohu Carp (Labeo rohita).</title>
        <authorList>
            <person name="Das P."/>
            <person name="Kushwaha B."/>
            <person name="Joshi C.G."/>
            <person name="Kumar D."/>
            <person name="Nagpure N.S."/>
            <person name="Sahoo L."/>
            <person name="Das S.P."/>
            <person name="Bit A."/>
            <person name="Patnaik S."/>
            <person name="Meher P.K."/>
            <person name="Jayasankar P."/>
            <person name="Koringa P.G."/>
            <person name="Patel N.V."/>
            <person name="Hinsu A.T."/>
            <person name="Kumar R."/>
            <person name="Pandey M."/>
            <person name="Agarwal S."/>
            <person name="Srivastava S."/>
            <person name="Singh M."/>
            <person name="Iquebal M.A."/>
            <person name="Jaiswal S."/>
            <person name="Angadi U.B."/>
            <person name="Kumar N."/>
            <person name="Raza M."/>
            <person name="Shah T.M."/>
            <person name="Rai A."/>
            <person name="Jena J.K."/>
        </authorList>
    </citation>
    <scope>NUCLEOTIDE SEQUENCE [LARGE SCALE GENOMIC DNA]</scope>
    <source>
        <strain evidence="16">DASCIFA01</strain>
        <tissue evidence="16">Testis</tissue>
    </source>
</reference>
<dbReference type="Pfam" id="PF15974">
    <property type="entry name" value="Cadherin_tail"/>
    <property type="match status" value="1"/>
</dbReference>
<feature type="domain" description="Cadherin" evidence="15">
    <location>
        <begin position="245"/>
        <end position="321"/>
    </location>
</feature>
<dbReference type="PROSITE" id="PS50268">
    <property type="entry name" value="CADHERIN_2"/>
    <property type="match status" value="2"/>
</dbReference>
<dbReference type="GO" id="GO:0005509">
    <property type="term" value="F:calcium ion binding"/>
    <property type="evidence" value="ECO:0007669"/>
    <property type="project" value="UniProtKB-UniRule"/>
</dbReference>
<dbReference type="CDD" id="cd11304">
    <property type="entry name" value="Cadherin_repeat"/>
    <property type="match status" value="3"/>
</dbReference>
<evidence type="ECO:0000256" key="3">
    <source>
        <dbReference type="ARBA" id="ARBA00022475"/>
    </source>
</evidence>
<dbReference type="Gene3D" id="2.60.40.60">
    <property type="entry name" value="Cadherins"/>
    <property type="match status" value="3"/>
</dbReference>
<comment type="function">
    <text evidence="1">Potential calcium-dependent cell-adhesion protein. May be involved in the establishment and maintenance of specific neuronal connections in the brain.</text>
</comment>
<evidence type="ECO:0000256" key="13">
    <source>
        <dbReference type="SAM" id="MobiDB-lite"/>
    </source>
</evidence>
<dbReference type="AlphaFoldDB" id="A0A498M0H3"/>
<comment type="caution">
    <text evidence="16">The sequence shown here is derived from an EMBL/GenBank/DDBJ whole genome shotgun (WGS) entry which is preliminary data.</text>
</comment>
<dbReference type="Pfam" id="PF08266">
    <property type="entry name" value="Cadherin_2"/>
    <property type="match status" value="1"/>
</dbReference>
<evidence type="ECO:0000313" key="17">
    <source>
        <dbReference type="Proteomes" id="UP000290572"/>
    </source>
</evidence>
<keyword evidence="8" id="KW-0130">Cell adhesion</keyword>
<dbReference type="InterPro" id="IPR050174">
    <property type="entry name" value="Protocadherin/Cadherin-CA"/>
</dbReference>
<dbReference type="PROSITE" id="PS00232">
    <property type="entry name" value="CADHERIN_1"/>
    <property type="match status" value="1"/>
</dbReference>
<dbReference type="InterPro" id="IPR015919">
    <property type="entry name" value="Cadherin-like_sf"/>
</dbReference>
<dbReference type="Proteomes" id="UP000290572">
    <property type="component" value="Unassembled WGS sequence"/>
</dbReference>
<sequence>MRKEKNKPTKISMISSALGQVSYSIPEEMAKGSLVGNIAQDLGLDLKRLKSDRALFEVGLQNGEIRTVRQVTDKDAVKQRLTVVVEDNGQPSRSATVNVNVAVADSFPEVLSEFTDFTHDKDYNDNLTFYLVLALAVVSFLFIVSIIAILSVKCYRWRRERMFYKSGANLPVIPYYPPLYADVGGTGTLQHVYNYEVCRTTDSRKSDLKYGRPCSESIISLDTSGTQTLTPAQRGKLINEEFENQLDYTLFQSFSDTCPISSYVYINPENGNIFTMRSLDYEQMNAFKIEVQVRDAGTPPLTSNVTVHVFVVDQNDNPPVILYPTYSEDEGIRLTVPHGAPVGHRVNKIVAVDPDSGHNAWLFYSITPGDDSSLFHIEPHTGELRTAQKLMDDEQGGKTHPAYNFIVVVRDNGQPALSTSVSVTVTIEEKSPDKSTDFRITPHKGTGMTDVTLYLIISLGCVTLVSLLTMVVLLQKPPSADWRFTQNQRPGPSGAAATPEVAVGTGPWPNPPTEAEQLQALMAAANEVSEATNTLGPGTMGLSTRYSPQFTLQHVPDYRQNVYIPGSTATLTSNQQQPQQALPPPQAAAAIAVAQPEPPKAAQTPASKKKSTKKEKK</sequence>
<evidence type="ECO:0000259" key="15">
    <source>
        <dbReference type="PROSITE" id="PS50268"/>
    </source>
</evidence>
<dbReference type="SUPFAM" id="SSF49313">
    <property type="entry name" value="Cadherin-like"/>
    <property type="match status" value="3"/>
</dbReference>
<dbReference type="SMART" id="SM00112">
    <property type="entry name" value="CA"/>
    <property type="match status" value="3"/>
</dbReference>
<organism evidence="16 17">
    <name type="scientific">Labeo rohita</name>
    <name type="common">Indian major carp</name>
    <name type="synonym">Cyprinus rohita</name>
    <dbReference type="NCBI Taxonomy" id="84645"/>
    <lineage>
        <taxon>Eukaryota</taxon>
        <taxon>Metazoa</taxon>
        <taxon>Chordata</taxon>
        <taxon>Craniata</taxon>
        <taxon>Vertebrata</taxon>
        <taxon>Euteleostomi</taxon>
        <taxon>Actinopterygii</taxon>
        <taxon>Neopterygii</taxon>
        <taxon>Teleostei</taxon>
        <taxon>Ostariophysi</taxon>
        <taxon>Cypriniformes</taxon>
        <taxon>Cyprinidae</taxon>
        <taxon>Labeoninae</taxon>
        <taxon>Labeonini</taxon>
        <taxon>Labeo</taxon>
    </lineage>
</organism>
<keyword evidence="7 12" id="KW-0106">Calcium</keyword>
<dbReference type="EMBL" id="QBIY01012990">
    <property type="protein sequence ID" value="RXN13323.1"/>
    <property type="molecule type" value="Genomic_DNA"/>
</dbReference>